<keyword evidence="2" id="KW-1185">Reference proteome</keyword>
<dbReference type="RefSeq" id="WP_179454853.1">
    <property type="nucleotide sequence ID" value="NZ_BAAAPX010000001.1"/>
</dbReference>
<dbReference type="AlphaFoldDB" id="A0A852SXK7"/>
<proteinExistence type="predicted"/>
<sequence>MNELLRKLIGLGNLADPVHGRRVGDIVRGVINGTRWVIVDMRFLGYDVTGRPKVEYLVRPLRLLRKLPPVWTAAERFRGK</sequence>
<accession>A0A852SXK7</accession>
<gene>
    <name evidence="1" type="ORF">BJ963_000833</name>
</gene>
<evidence type="ECO:0000313" key="1">
    <source>
        <dbReference type="EMBL" id="NYD73314.1"/>
    </source>
</evidence>
<name>A0A852SXK7_9MICO</name>
<dbReference type="EMBL" id="JACCBJ010000001">
    <property type="protein sequence ID" value="NYD73314.1"/>
    <property type="molecule type" value="Genomic_DNA"/>
</dbReference>
<dbReference type="Proteomes" id="UP000589620">
    <property type="component" value="Unassembled WGS sequence"/>
</dbReference>
<organism evidence="1 2">
    <name type="scientific">Leifsonia soli</name>
    <dbReference type="NCBI Taxonomy" id="582665"/>
    <lineage>
        <taxon>Bacteria</taxon>
        <taxon>Bacillati</taxon>
        <taxon>Actinomycetota</taxon>
        <taxon>Actinomycetes</taxon>
        <taxon>Micrococcales</taxon>
        <taxon>Microbacteriaceae</taxon>
        <taxon>Leifsonia</taxon>
    </lineage>
</organism>
<reference evidence="1 2" key="1">
    <citation type="submission" date="2020-07" db="EMBL/GenBank/DDBJ databases">
        <title>Sequencing the genomes of 1000 actinobacteria strains.</title>
        <authorList>
            <person name="Klenk H.-P."/>
        </authorList>
    </citation>
    <scope>NUCLEOTIDE SEQUENCE [LARGE SCALE GENOMIC DNA]</scope>
    <source>
        <strain evidence="1 2">DSM 23871</strain>
    </source>
</reference>
<evidence type="ECO:0000313" key="2">
    <source>
        <dbReference type="Proteomes" id="UP000589620"/>
    </source>
</evidence>
<comment type="caution">
    <text evidence="1">The sequence shown here is derived from an EMBL/GenBank/DDBJ whole genome shotgun (WGS) entry which is preliminary data.</text>
</comment>
<protein>
    <submittedName>
        <fullName evidence="1">Uncharacterized protein</fullName>
    </submittedName>
</protein>